<dbReference type="PANTHER" id="PTHR43948:SF10">
    <property type="entry name" value="MRJ, ISOFORM E"/>
    <property type="match status" value="1"/>
</dbReference>
<proteinExistence type="predicted"/>
<dbReference type="EMBL" id="KK551457">
    <property type="protein sequence ID" value="KFP33895.1"/>
    <property type="molecule type" value="Genomic_DNA"/>
</dbReference>
<dbReference type="GO" id="GO:0005634">
    <property type="term" value="C:nucleus"/>
    <property type="evidence" value="ECO:0007669"/>
    <property type="project" value="TreeGrafter"/>
</dbReference>
<dbReference type="PANTHER" id="PTHR43948">
    <property type="entry name" value="DNAJ HOMOLOG SUBFAMILY B"/>
    <property type="match status" value="1"/>
</dbReference>
<dbReference type="PRINTS" id="PR00625">
    <property type="entry name" value="JDOMAIN"/>
</dbReference>
<dbReference type="SMART" id="SM00271">
    <property type="entry name" value="DnaJ"/>
    <property type="match status" value="1"/>
</dbReference>
<feature type="non-terminal residue" evidence="2">
    <location>
        <position position="1"/>
    </location>
</feature>
<protein>
    <submittedName>
        <fullName evidence="2">DnaJ subfamily B member 6</fullName>
    </submittedName>
</protein>
<keyword evidence="3" id="KW-1185">Reference proteome</keyword>
<dbReference type="PROSITE" id="PS50076">
    <property type="entry name" value="DNAJ_2"/>
    <property type="match status" value="1"/>
</dbReference>
<dbReference type="SUPFAM" id="SSF46565">
    <property type="entry name" value="Chaperone J-domain"/>
    <property type="match status" value="1"/>
</dbReference>
<gene>
    <name evidence="2" type="ORF">N325_07852</name>
</gene>
<dbReference type="Gene3D" id="1.10.287.110">
    <property type="entry name" value="DnaJ domain"/>
    <property type="match status" value="1"/>
</dbReference>
<reference evidence="2 3" key="1">
    <citation type="submission" date="2014-04" db="EMBL/GenBank/DDBJ databases">
        <title>Genome evolution of avian class.</title>
        <authorList>
            <person name="Zhang G."/>
            <person name="Li C."/>
        </authorList>
    </citation>
    <scope>NUCLEOTIDE SEQUENCE [LARGE SCALE GENOMIC DNA]</scope>
    <source>
        <strain evidence="2">BGI_N325</strain>
    </source>
</reference>
<sequence>YKVLGLQRSASQDDIKKAFHKLALQWHPDKNPSNKEEAEKNFKAVVEAYNVLSDPQK</sequence>
<dbReference type="Proteomes" id="UP000053615">
    <property type="component" value="Unassembled WGS sequence"/>
</dbReference>
<dbReference type="GO" id="GO:0044183">
    <property type="term" value="F:protein folding chaperone"/>
    <property type="evidence" value="ECO:0007669"/>
    <property type="project" value="TreeGrafter"/>
</dbReference>
<name>A0A091KA55_COLST</name>
<dbReference type="CDD" id="cd06257">
    <property type="entry name" value="DnaJ"/>
    <property type="match status" value="1"/>
</dbReference>
<dbReference type="InterPro" id="IPR001623">
    <property type="entry name" value="DnaJ_domain"/>
</dbReference>
<evidence type="ECO:0000259" key="1">
    <source>
        <dbReference type="PROSITE" id="PS50076"/>
    </source>
</evidence>
<dbReference type="AlphaFoldDB" id="A0A091KA55"/>
<feature type="non-terminal residue" evidence="2">
    <location>
        <position position="57"/>
    </location>
</feature>
<organism evidence="2 3">
    <name type="scientific">Colius striatus</name>
    <name type="common">Speckled mousebird</name>
    <dbReference type="NCBI Taxonomy" id="57412"/>
    <lineage>
        <taxon>Eukaryota</taxon>
        <taxon>Metazoa</taxon>
        <taxon>Chordata</taxon>
        <taxon>Craniata</taxon>
        <taxon>Vertebrata</taxon>
        <taxon>Euteleostomi</taxon>
        <taxon>Archelosauria</taxon>
        <taxon>Archosauria</taxon>
        <taxon>Dinosauria</taxon>
        <taxon>Saurischia</taxon>
        <taxon>Theropoda</taxon>
        <taxon>Coelurosauria</taxon>
        <taxon>Aves</taxon>
        <taxon>Neognathae</taxon>
        <taxon>Neoaves</taxon>
        <taxon>Telluraves</taxon>
        <taxon>Coraciimorphae</taxon>
        <taxon>Coliiformes</taxon>
        <taxon>Coliidae</taxon>
        <taxon>Colius</taxon>
    </lineage>
</organism>
<dbReference type="GO" id="GO:0051082">
    <property type="term" value="F:unfolded protein binding"/>
    <property type="evidence" value="ECO:0007669"/>
    <property type="project" value="TreeGrafter"/>
</dbReference>
<feature type="domain" description="J" evidence="1">
    <location>
        <begin position="1"/>
        <end position="57"/>
    </location>
</feature>
<evidence type="ECO:0000313" key="3">
    <source>
        <dbReference type="Proteomes" id="UP000053615"/>
    </source>
</evidence>
<dbReference type="GO" id="GO:0051087">
    <property type="term" value="F:protein-folding chaperone binding"/>
    <property type="evidence" value="ECO:0007669"/>
    <property type="project" value="TreeGrafter"/>
</dbReference>
<accession>A0A091KA55</accession>
<dbReference type="Pfam" id="PF00226">
    <property type="entry name" value="DnaJ"/>
    <property type="match status" value="1"/>
</dbReference>
<dbReference type="GO" id="GO:0005737">
    <property type="term" value="C:cytoplasm"/>
    <property type="evidence" value="ECO:0007669"/>
    <property type="project" value="TreeGrafter"/>
</dbReference>
<evidence type="ECO:0000313" key="2">
    <source>
        <dbReference type="EMBL" id="KFP33895.1"/>
    </source>
</evidence>
<dbReference type="InterPro" id="IPR036869">
    <property type="entry name" value="J_dom_sf"/>
</dbReference>